<name>A0ABW0H5D2_9HYPH</name>
<feature type="transmembrane region" description="Helical" evidence="1">
    <location>
        <begin position="18"/>
        <end position="36"/>
    </location>
</feature>
<keyword evidence="1" id="KW-0472">Membrane</keyword>
<keyword evidence="3" id="KW-1185">Reference proteome</keyword>
<evidence type="ECO:0000313" key="3">
    <source>
        <dbReference type="Proteomes" id="UP001596104"/>
    </source>
</evidence>
<keyword evidence="1" id="KW-1133">Transmembrane helix</keyword>
<reference evidence="3" key="1">
    <citation type="journal article" date="2019" name="Int. J. Syst. Evol. Microbiol.">
        <title>The Global Catalogue of Microorganisms (GCM) 10K type strain sequencing project: providing services to taxonomists for standard genome sequencing and annotation.</title>
        <authorList>
            <consortium name="The Broad Institute Genomics Platform"/>
            <consortium name="The Broad Institute Genome Sequencing Center for Infectious Disease"/>
            <person name="Wu L."/>
            <person name="Ma J."/>
        </authorList>
    </citation>
    <scope>NUCLEOTIDE SEQUENCE [LARGE SCALE GENOMIC DNA]</scope>
    <source>
        <strain evidence="3">CGMCC 1.16326</strain>
    </source>
</reference>
<keyword evidence="1" id="KW-0812">Transmembrane</keyword>
<evidence type="ECO:0000256" key="1">
    <source>
        <dbReference type="SAM" id="Phobius"/>
    </source>
</evidence>
<proteinExistence type="predicted"/>
<evidence type="ECO:0000313" key="2">
    <source>
        <dbReference type="EMBL" id="MFC5391775.1"/>
    </source>
</evidence>
<sequence length="97" mass="10504">MEAEIAASAYAPAPVGSALTYGLISVCLFAVAVWGVGKFYSIELSPHATPLAVSALLPFAFGLWLRRRRKRRYLRAHSAELEGSAVPMRGTTHGKYP</sequence>
<dbReference type="EMBL" id="JBHSLV010000007">
    <property type="protein sequence ID" value="MFC5391775.1"/>
    <property type="molecule type" value="Genomic_DNA"/>
</dbReference>
<accession>A0ABW0H5D2</accession>
<dbReference type="RefSeq" id="WP_377006553.1">
    <property type="nucleotide sequence ID" value="NZ_JBHSLV010000007.1"/>
</dbReference>
<feature type="transmembrane region" description="Helical" evidence="1">
    <location>
        <begin position="48"/>
        <end position="65"/>
    </location>
</feature>
<gene>
    <name evidence="2" type="ORF">ACFPPC_03875</name>
</gene>
<evidence type="ECO:0008006" key="4">
    <source>
        <dbReference type="Google" id="ProtNLM"/>
    </source>
</evidence>
<comment type="caution">
    <text evidence="2">The sequence shown here is derived from an EMBL/GenBank/DDBJ whole genome shotgun (WGS) entry which is preliminary data.</text>
</comment>
<protein>
    <recommendedName>
        <fullName evidence="4">Secreted protein with PEP-CTERM sorting signal</fullName>
    </recommendedName>
</protein>
<organism evidence="2 3">
    <name type="scientific">Bosea vestrisii</name>
    <dbReference type="NCBI Taxonomy" id="151416"/>
    <lineage>
        <taxon>Bacteria</taxon>
        <taxon>Pseudomonadati</taxon>
        <taxon>Pseudomonadota</taxon>
        <taxon>Alphaproteobacteria</taxon>
        <taxon>Hyphomicrobiales</taxon>
        <taxon>Boseaceae</taxon>
        <taxon>Bosea</taxon>
    </lineage>
</organism>
<dbReference type="Proteomes" id="UP001596104">
    <property type="component" value="Unassembled WGS sequence"/>
</dbReference>